<dbReference type="EMBL" id="BMMF01000001">
    <property type="protein sequence ID" value="GGK18914.1"/>
    <property type="molecule type" value="Genomic_DNA"/>
</dbReference>
<reference evidence="2 3" key="1">
    <citation type="journal article" date="2014" name="Int. J. Syst. Evol. Microbiol.">
        <title>Complete genome sequence of Corynebacterium casei LMG S-19264T (=DSM 44701T), isolated from a smear-ripened cheese.</title>
        <authorList>
            <consortium name="US DOE Joint Genome Institute (JGI-PGF)"/>
            <person name="Walter F."/>
            <person name="Albersmeier A."/>
            <person name="Kalinowski J."/>
            <person name="Ruckert C."/>
        </authorList>
    </citation>
    <scope>NUCLEOTIDE SEQUENCE [LARGE SCALE GENOMIC DNA]</scope>
    <source>
        <strain evidence="2 3">CGMCC 1.9161</strain>
    </source>
</reference>
<keyword evidence="1" id="KW-0812">Transmembrane</keyword>
<gene>
    <name evidence="2" type="ORF">GCM10011322_02060</name>
</gene>
<dbReference type="SUPFAM" id="SSF53474">
    <property type="entry name" value="alpha/beta-Hydrolases"/>
    <property type="match status" value="1"/>
</dbReference>
<protein>
    <recommendedName>
        <fullName evidence="4">Alpha/beta hydrolase family protein</fullName>
    </recommendedName>
</protein>
<evidence type="ECO:0000256" key="1">
    <source>
        <dbReference type="SAM" id="Phobius"/>
    </source>
</evidence>
<evidence type="ECO:0000313" key="3">
    <source>
        <dbReference type="Proteomes" id="UP000600449"/>
    </source>
</evidence>
<dbReference type="Proteomes" id="UP000600449">
    <property type="component" value="Unassembled WGS sequence"/>
</dbReference>
<keyword evidence="3" id="KW-1185">Reference proteome</keyword>
<feature type="transmembrane region" description="Helical" evidence="1">
    <location>
        <begin position="131"/>
        <end position="161"/>
    </location>
</feature>
<sequence>MTDVAVEAEERAVWRRAAFYLPGYDPRRPRVYHALITEELATAGPLRGFTAEASGLSGDDGPMPAFRIEARGAGADAWATTTEVAILRWDDLARPAFHAPLGERLAKLLGTGGDLVRRGVVSRLARIDKQFAAFVLYPYVATLVLGLLVLAAALGAAAALWSLSPLAAIPGALAAAALGTWLALRLERPLFLRYLLEDWLFSFAHERGETDALAERLDVFAQAIVAAARRPEIDEILVVGHSSGAFLAPETLAAALERDPDLGRRGPVVSILTIGTVAPLMLVDETCGRYRAAVARLADEAGIVWHEVQSRHDAMNVCPADPVALSGLVAAPTRWPKLMRLSMPQLVAPGRLGLFRERLFFFRTHFRFLRANERIHWYDFYGMLAGPRTLAARHADVPDMRSDGTLTPARG</sequence>
<name>A0A917Q445_9HYPH</name>
<evidence type="ECO:0000313" key="2">
    <source>
        <dbReference type="EMBL" id="GGK18914.1"/>
    </source>
</evidence>
<dbReference type="AlphaFoldDB" id="A0A917Q445"/>
<feature type="transmembrane region" description="Helical" evidence="1">
    <location>
        <begin position="167"/>
        <end position="184"/>
    </location>
</feature>
<dbReference type="RefSeq" id="WP_188908561.1">
    <property type="nucleotide sequence ID" value="NZ_BMMF01000001.1"/>
</dbReference>
<proteinExistence type="predicted"/>
<keyword evidence="1" id="KW-0472">Membrane</keyword>
<keyword evidence="1" id="KW-1133">Transmembrane helix</keyword>
<evidence type="ECO:0008006" key="4">
    <source>
        <dbReference type="Google" id="ProtNLM"/>
    </source>
</evidence>
<accession>A0A917Q445</accession>
<comment type="caution">
    <text evidence="2">The sequence shown here is derived from an EMBL/GenBank/DDBJ whole genome shotgun (WGS) entry which is preliminary data.</text>
</comment>
<dbReference type="InterPro" id="IPR029058">
    <property type="entry name" value="AB_hydrolase_fold"/>
</dbReference>
<organism evidence="2 3">
    <name type="scientific">Salinarimonas ramus</name>
    <dbReference type="NCBI Taxonomy" id="690164"/>
    <lineage>
        <taxon>Bacteria</taxon>
        <taxon>Pseudomonadati</taxon>
        <taxon>Pseudomonadota</taxon>
        <taxon>Alphaproteobacteria</taxon>
        <taxon>Hyphomicrobiales</taxon>
        <taxon>Salinarimonadaceae</taxon>
        <taxon>Salinarimonas</taxon>
    </lineage>
</organism>